<sequence length="109" mass="12864">MNAELLDLGDLTEEEKQIILKVIKRDEDLRWEKTQQVNQMKNDIHNLRIQSVLRDGDDLNKMCARCHEQFGYIFNRGEICPQCKFRVCNACRELNLSGTWLCTLCFKQV</sequence>
<keyword evidence="3" id="KW-1185">Reference proteome</keyword>
<dbReference type="GO" id="GO:0031267">
    <property type="term" value="F:small GTPase binding"/>
    <property type="evidence" value="ECO:0007669"/>
    <property type="project" value="InterPro"/>
</dbReference>
<accession>A0AAN8GDS9</accession>
<dbReference type="PANTHER" id="PTHR14555">
    <property type="entry name" value="MYELIN-ASSOCIATED OLIGODENDROCYTIC BASIC PROTEIN MOBP -RELATED"/>
    <property type="match status" value="1"/>
</dbReference>
<evidence type="ECO:0000259" key="1">
    <source>
        <dbReference type="PROSITE" id="PS50916"/>
    </source>
</evidence>
<dbReference type="InterPro" id="IPR010911">
    <property type="entry name" value="Rab_BD"/>
</dbReference>
<dbReference type="InterPro" id="IPR041282">
    <property type="entry name" value="FYVE_2"/>
</dbReference>
<dbReference type="InterPro" id="IPR051745">
    <property type="entry name" value="Intracell_Transport_Effector"/>
</dbReference>
<dbReference type="PANTHER" id="PTHR14555:SF3">
    <property type="entry name" value="RABBD DOMAIN-CONTAINING PROTEIN"/>
    <property type="match status" value="1"/>
</dbReference>
<comment type="caution">
    <text evidence="2">The sequence shown here is derived from an EMBL/GenBank/DDBJ whole genome shotgun (WGS) entry which is preliminary data.</text>
</comment>
<dbReference type="AlphaFoldDB" id="A0AAN8GDS9"/>
<organism evidence="2 3">
    <name type="scientific">Patella caerulea</name>
    <name type="common">Rayed Mediterranean limpet</name>
    <dbReference type="NCBI Taxonomy" id="87958"/>
    <lineage>
        <taxon>Eukaryota</taxon>
        <taxon>Metazoa</taxon>
        <taxon>Spiralia</taxon>
        <taxon>Lophotrochozoa</taxon>
        <taxon>Mollusca</taxon>
        <taxon>Gastropoda</taxon>
        <taxon>Patellogastropoda</taxon>
        <taxon>Patelloidea</taxon>
        <taxon>Patellidae</taxon>
        <taxon>Patella</taxon>
    </lineage>
</organism>
<gene>
    <name evidence="2" type="ORF">SNE40_020207</name>
</gene>
<feature type="domain" description="RabBD" evidence="1">
    <location>
        <begin position="5"/>
        <end position="104"/>
    </location>
</feature>
<dbReference type="CDD" id="cd15747">
    <property type="entry name" value="FYVE_Slp3_4_5"/>
    <property type="match status" value="1"/>
</dbReference>
<evidence type="ECO:0000313" key="3">
    <source>
        <dbReference type="Proteomes" id="UP001347796"/>
    </source>
</evidence>
<dbReference type="PROSITE" id="PS50916">
    <property type="entry name" value="RABBD"/>
    <property type="match status" value="1"/>
</dbReference>
<dbReference type="Pfam" id="PF02318">
    <property type="entry name" value="FYVE_2"/>
    <property type="match status" value="1"/>
</dbReference>
<dbReference type="SUPFAM" id="SSF57903">
    <property type="entry name" value="FYVE/PHD zinc finger"/>
    <property type="match status" value="1"/>
</dbReference>
<dbReference type="InterPro" id="IPR013083">
    <property type="entry name" value="Znf_RING/FYVE/PHD"/>
</dbReference>
<dbReference type="EMBL" id="JAZGQO010000015">
    <property type="protein sequence ID" value="KAK6169086.1"/>
    <property type="molecule type" value="Genomic_DNA"/>
</dbReference>
<reference evidence="2 3" key="1">
    <citation type="submission" date="2024-01" db="EMBL/GenBank/DDBJ databases">
        <title>The genome of the rayed Mediterranean limpet Patella caerulea (Linnaeus, 1758).</title>
        <authorList>
            <person name="Anh-Thu Weber A."/>
            <person name="Halstead-Nussloch G."/>
        </authorList>
    </citation>
    <scope>NUCLEOTIDE SEQUENCE [LARGE SCALE GENOMIC DNA]</scope>
    <source>
        <strain evidence="2">AATW-2023a</strain>
        <tissue evidence="2">Whole specimen</tissue>
    </source>
</reference>
<dbReference type="GO" id="GO:0006886">
    <property type="term" value="P:intracellular protein transport"/>
    <property type="evidence" value="ECO:0007669"/>
    <property type="project" value="InterPro"/>
</dbReference>
<name>A0AAN8GDS9_PATCE</name>
<dbReference type="InterPro" id="IPR011011">
    <property type="entry name" value="Znf_FYVE_PHD"/>
</dbReference>
<dbReference type="Proteomes" id="UP001347796">
    <property type="component" value="Unassembled WGS sequence"/>
</dbReference>
<proteinExistence type="predicted"/>
<dbReference type="Gene3D" id="3.30.40.10">
    <property type="entry name" value="Zinc/RING finger domain, C3HC4 (zinc finger)"/>
    <property type="match status" value="1"/>
</dbReference>
<dbReference type="GO" id="GO:0003779">
    <property type="term" value="F:actin binding"/>
    <property type="evidence" value="ECO:0007669"/>
    <property type="project" value="TreeGrafter"/>
</dbReference>
<dbReference type="GO" id="GO:0030864">
    <property type="term" value="C:cortical actin cytoskeleton"/>
    <property type="evidence" value="ECO:0007669"/>
    <property type="project" value="TreeGrafter"/>
</dbReference>
<evidence type="ECO:0000313" key="2">
    <source>
        <dbReference type="EMBL" id="KAK6169086.1"/>
    </source>
</evidence>
<protein>
    <recommendedName>
        <fullName evidence="1">RabBD domain-containing protein</fullName>
    </recommendedName>
</protein>
<dbReference type="GO" id="GO:0017022">
    <property type="term" value="F:myosin binding"/>
    <property type="evidence" value="ECO:0007669"/>
    <property type="project" value="TreeGrafter"/>
</dbReference>